<gene>
    <name evidence="1" type="ORF">LMG18101_02480</name>
</gene>
<accession>A0ABN9JKN1</accession>
<evidence type="ECO:0000313" key="1">
    <source>
        <dbReference type="EMBL" id="CAJ0815106.1"/>
    </source>
</evidence>
<proteinExistence type="predicted"/>
<keyword evidence="2" id="KW-1185">Reference proteome</keyword>
<dbReference type="Proteomes" id="UP001189757">
    <property type="component" value="Unassembled WGS sequence"/>
</dbReference>
<comment type="caution">
    <text evidence="1">The sequence shown here is derived from an EMBL/GenBank/DDBJ whole genome shotgun (WGS) entry which is preliminary data.</text>
</comment>
<name>A0ABN9JKN1_9RALS</name>
<protein>
    <submittedName>
        <fullName evidence="1">Uncharacterized protein</fullName>
    </submittedName>
</protein>
<reference evidence="1 2" key="1">
    <citation type="submission" date="2023-07" db="EMBL/GenBank/DDBJ databases">
        <authorList>
            <person name="Peeters C."/>
        </authorList>
    </citation>
    <scope>NUCLEOTIDE SEQUENCE [LARGE SCALE GENOMIC DNA]</scope>
    <source>
        <strain evidence="1 2">LMG 18101</strain>
    </source>
</reference>
<evidence type="ECO:0000313" key="2">
    <source>
        <dbReference type="Proteomes" id="UP001189757"/>
    </source>
</evidence>
<sequence>MSGNPYDGHTLAEVLEQAQIPNGVQPRIAVVDRGNQGVETEGMKN</sequence>
<organism evidence="1 2">
    <name type="scientific">Ralstonia flaminis</name>
    <dbReference type="NCBI Taxonomy" id="3058597"/>
    <lineage>
        <taxon>Bacteria</taxon>
        <taxon>Pseudomonadati</taxon>
        <taxon>Pseudomonadota</taxon>
        <taxon>Betaproteobacteria</taxon>
        <taxon>Burkholderiales</taxon>
        <taxon>Burkholderiaceae</taxon>
        <taxon>Ralstonia</taxon>
    </lineage>
</organism>
<dbReference type="EMBL" id="CATZLL010000006">
    <property type="protein sequence ID" value="CAJ0815106.1"/>
    <property type="molecule type" value="Genomic_DNA"/>
</dbReference>